<dbReference type="RefSeq" id="WP_094925591.1">
    <property type="nucleotide sequence ID" value="NZ_NPIA01000006.1"/>
</dbReference>
<sequence length="364" mass="40119">MLQKSLVSILSTFLVGLMLIASGTSALFTSQDTNASPFTSGTVTISLDKDSTQGEYYFEVTNMAPGDKEERMMTVTNAGTLELRFDLAHEFDINAGTLGEKLEVSYYKHDGVDDNGDDIWTPITNPNNANLVLAAGASIPIKVDVHLPIDTENIYQGTTAALKIMLSAEQTKNNGTVVSGQIDYLNAGPTYDNDWRSLPFNNWHASQRYQFIVYKEELEALGLSPGAYLEKIAFKSGFSYPDANVNIGDFRIRLKNTTLTELSYWQEGLTLVHHSDIPTGSWATDSWYDFVLSEFVWDGNNLIIDISKNSDAIGWSEGSMWGTDVTGVNRVLGYGTDSLNQYPFTSSPATPSNFIIHTKLFGSN</sequence>
<gene>
    <name evidence="2" type="ORF">CIB95_12270</name>
</gene>
<dbReference type="InterPro" id="IPR022121">
    <property type="entry name" value="Peptidase_M73_camelysin"/>
</dbReference>
<evidence type="ECO:0000313" key="3">
    <source>
        <dbReference type="Proteomes" id="UP000217083"/>
    </source>
</evidence>
<evidence type="ECO:0000313" key="2">
    <source>
        <dbReference type="EMBL" id="OZM56540.1"/>
    </source>
</evidence>
<keyword evidence="3" id="KW-1185">Reference proteome</keyword>
<organism evidence="2 3">
    <name type="scientific">Lottiidibacillus patelloidae</name>
    <dbReference type="NCBI Taxonomy" id="2670334"/>
    <lineage>
        <taxon>Bacteria</taxon>
        <taxon>Bacillati</taxon>
        <taxon>Bacillota</taxon>
        <taxon>Bacilli</taxon>
        <taxon>Bacillales</taxon>
        <taxon>Bacillaceae</taxon>
        <taxon>Lottiidibacillus</taxon>
    </lineage>
</organism>
<reference evidence="2 3" key="2">
    <citation type="submission" date="2017-09" db="EMBL/GenBank/DDBJ databases">
        <title>Bacillus patelloidae sp. nov., isolated from the intestinal tract of a marine limpet.</title>
        <authorList>
            <person name="Liu R."/>
            <person name="Dong C."/>
            <person name="Shao Z."/>
        </authorList>
    </citation>
    <scope>NUCLEOTIDE SEQUENCE [LARGE SCALE GENOMIC DNA]</scope>
    <source>
        <strain evidence="2 3">SA5d-4</strain>
    </source>
</reference>
<comment type="caution">
    <text evidence="2">The sequence shown here is derived from an EMBL/GenBank/DDBJ whole genome shotgun (WGS) entry which is preliminary data.</text>
</comment>
<feature type="signal peptide" evidence="1">
    <location>
        <begin position="1"/>
        <end position="26"/>
    </location>
</feature>
<dbReference type="AlphaFoldDB" id="A0A263BS48"/>
<feature type="chain" id="PRO_5013012062" evidence="1">
    <location>
        <begin position="27"/>
        <end position="364"/>
    </location>
</feature>
<reference evidence="3" key="1">
    <citation type="submission" date="2017-08" db="EMBL/GenBank/DDBJ databases">
        <authorList>
            <person name="Huang Z."/>
        </authorList>
    </citation>
    <scope>NUCLEOTIDE SEQUENCE [LARGE SCALE GENOMIC DNA]</scope>
    <source>
        <strain evidence="3">SA5d-4</strain>
    </source>
</reference>
<dbReference type="EMBL" id="NPIA01000006">
    <property type="protein sequence ID" value="OZM56540.1"/>
    <property type="molecule type" value="Genomic_DNA"/>
</dbReference>
<accession>A0A263BS48</accession>
<protein>
    <submittedName>
        <fullName evidence="2">Uncharacterized protein</fullName>
    </submittedName>
</protein>
<dbReference type="Proteomes" id="UP000217083">
    <property type="component" value="Unassembled WGS sequence"/>
</dbReference>
<proteinExistence type="predicted"/>
<dbReference type="InterPro" id="IPR023833">
    <property type="entry name" value="Signal_pept_SipW-depend-type"/>
</dbReference>
<evidence type="ECO:0000256" key="1">
    <source>
        <dbReference type="SAM" id="SignalP"/>
    </source>
</evidence>
<name>A0A263BS48_9BACI</name>
<keyword evidence="1" id="KW-0732">Signal</keyword>
<dbReference type="NCBIfam" id="TIGR04088">
    <property type="entry name" value="cognate_SipW"/>
    <property type="match status" value="1"/>
</dbReference>
<dbReference type="Pfam" id="PF12389">
    <property type="entry name" value="Peptidase_M73"/>
    <property type="match status" value="1"/>
</dbReference>